<dbReference type="EMBL" id="KN120716">
    <property type="protein sequence ID" value="KFO37830.1"/>
    <property type="molecule type" value="Genomic_DNA"/>
</dbReference>
<keyword evidence="3" id="KW-1185">Reference proteome</keyword>
<dbReference type="Proteomes" id="UP000028990">
    <property type="component" value="Unassembled WGS sequence"/>
</dbReference>
<sequence>MRESREPSWTGGADWLRRPLPRPSSDRITWKHETRLLPSVVELSEGCKPPRRPGGGLTDNQIWGEKKILDIEVTTDMTPQNFKDPEMHTGHPTKLVTKVKEMARPQQMVAAGLSRTVAYSNEKHDLHVTLEQSTSLPIAQDLAQVVEEATGIILPF</sequence>
<accession>A0A091E5I6</accession>
<feature type="region of interest" description="Disordered" evidence="1">
    <location>
        <begin position="1"/>
        <end position="24"/>
    </location>
</feature>
<proteinExistence type="predicted"/>
<reference evidence="2 3" key="1">
    <citation type="submission" date="2013-11" db="EMBL/GenBank/DDBJ databases">
        <title>The Damaraland mole rat (Fukomys damarensis) genome and evolution of African mole rats.</title>
        <authorList>
            <person name="Gladyshev V.N."/>
            <person name="Fang X."/>
        </authorList>
    </citation>
    <scope>NUCLEOTIDE SEQUENCE [LARGE SCALE GENOMIC DNA]</scope>
    <source>
        <tissue evidence="2">Liver</tissue>
    </source>
</reference>
<organism evidence="2 3">
    <name type="scientific">Fukomys damarensis</name>
    <name type="common">Damaraland mole rat</name>
    <name type="synonym">Cryptomys damarensis</name>
    <dbReference type="NCBI Taxonomy" id="885580"/>
    <lineage>
        <taxon>Eukaryota</taxon>
        <taxon>Metazoa</taxon>
        <taxon>Chordata</taxon>
        <taxon>Craniata</taxon>
        <taxon>Vertebrata</taxon>
        <taxon>Euteleostomi</taxon>
        <taxon>Mammalia</taxon>
        <taxon>Eutheria</taxon>
        <taxon>Euarchontoglires</taxon>
        <taxon>Glires</taxon>
        <taxon>Rodentia</taxon>
        <taxon>Hystricomorpha</taxon>
        <taxon>Bathyergidae</taxon>
        <taxon>Fukomys</taxon>
    </lineage>
</organism>
<evidence type="ECO:0000313" key="2">
    <source>
        <dbReference type="EMBL" id="KFO37830.1"/>
    </source>
</evidence>
<gene>
    <name evidence="2" type="ORF">H920_00779</name>
</gene>
<name>A0A091E5I6_FUKDA</name>
<dbReference type="Gene3D" id="3.10.20.90">
    <property type="entry name" value="Phosphatidylinositol 3-kinase Catalytic Subunit, Chain A, domain 1"/>
    <property type="match status" value="1"/>
</dbReference>
<dbReference type="AlphaFoldDB" id="A0A091E5I6"/>
<protein>
    <submittedName>
        <fullName evidence="2">BAG family molecular chaperone regulator 1</fullName>
    </submittedName>
</protein>
<evidence type="ECO:0000256" key="1">
    <source>
        <dbReference type="SAM" id="MobiDB-lite"/>
    </source>
</evidence>
<evidence type="ECO:0000313" key="3">
    <source>
        <dbReference type="Proteomes" id="UP000028990"/>
    </source>
</evidence>